<feature type="region of interest" description="Disordered" evidence="7">
    <location>
        <begin position="1"/>
        <end position="92"/>
    </location>
</feature>
<evidence type="ECO:0000256" key="4">
    <source>
        <dbReference type="ARBA" id="ARBA00023125"/>
    </source>
</evidence>
<feature type="compositionally biased region" description="Basic and acidic residues" evidence="7">
    <location>
        <begin position="71"/>
        <end position="83"/>
    </location>
</feature>
<dbReference type="InParanoid" id="A0A0C3FLZ9"/>
<evidence type="ECO:0000256" key="7">
    <source>
        <dbReference type="SAM" id="MobiDB-lite"/>
    </source>
</evidence>
<dbReference type="HOGENOM" id="CLU_026652_0_0_1"/>
<keyword evidence="10" id="KW-1185">Reference proteome</keyword>
<comment type="subcellular location">
    <subcellularLocation>
        <location evidence="1">Nucleus</location>
    </subcellularLocation>
</comment>
<keyword evidence="5" id="KW-0804">Transcription</keyword>
<dbReference type="CDD" id="cd12148">
    <property type="entry name" value="fungal_TF_MHR"/>
    <property type="match status" value="1"/>
</dbReference>
<proteinExistence type="predicted"/>
<dbReference type="SUPFAM" id="SSF57701">
    <property type="entry name" value="Zn2/Cys6 DNA-binding domain"/>
    <property type="match status" value="1"/>
</dbReference>
<keyword evidence="2" id="KW-0479">Metal-binding</keyword>
<evidence type="ECO:0000313" key="9">
    <source>
        <dbReference type="EMBL" id="KIM80774.1"/>
    </source>
</evidence>
<sequence length="761" mass="85837">MSNRTYNDLPVDCSPFAFAMPSPPTPGLQGSTSTNSSPFTTADSLPSSRRVSVAYPTPSPRSEDSDDFEMQDSRVRSRVKAESQRGSSAGIRSSGACVHCKSLKVRCEFSPGESICQRCLAGNHDCVARSRKKRKAAPTHEDLEEKSNRQDRQIESLLNQFDTLRTDQRIKEWMDRAQSDGMRAEGRFSKAQDPRSRVDTSAALAVNSYFSTTAPYGRGSHSFALPDIVKHCGLYPEEIFNLFSIFFDRVNPFFSILDPDLHTPERLIWTSPFLFTTICAVASRYYPKRNIYYLAMEFAKDAAGKALTESSKSVDIVQAFLLLAVYPVPKRKWSDDRSWLLMGVAFRMAIELGLNQPFPPGCDERESLNRTRTWLICFCVDGSYATQFGKMAMIPLNDHLARNSRHWYQSSALTSPFDIHLCAIVDIHLVFADFRKAVSQGNLRKNVGEGFDVVSVAILYDEKLSECLKYWIRKFAADPSSQQPICRYRGNTTQLTTAYLRLVVLSSGFQYAVKQGISRDSPIVQQSISVARSVIHQMTERLYPTGNLRYALEATFLYVAFASAFLINLLRPKFIPLLDESQQKKIIASVRTLIQVLGSKSVALDGRHTPALYSRFLSSQLARHNVLTDSDSDADSAIRTEDIIPQYRQDRRHTPPHLFAWPDTGNIQNHPVEHATHSQSGVVFQQYGEADMDFSVHHFMDTVKTQDGVSAKNFIGLRPEEIFTDWESVHVNVVEKTNPDRTDVAWSTLPTEADAWIHTLY</sequence>
<dbReference type="Gene3D" id="4.10.240.10">
    <property type="entry name" value="Zn(2)-C6 fungal-type DNA-binding domain"/>
    <property type="match status" value="1"/>
</dbReference>
<evidence type="ECO:0000313" key="10">
    <source>
        <dbReference type="Proteomes" id="UP000054166"/>
    </source>
</evidence>
<keyword evidence="4" id="KW-0238">DNA-binding</keyword>
<organism evidence="9 10">
    <name type="scientific">Piloderma croceum (strain F 1598)</name>
    <dbReference type="NCBI Taxonomy" id="765440"/>
    <lineage>
        <taxon>Eukaryota</taxon>
        <taxon>Fungi</taxon>
        <taxon>Dikarya</taxon>
        <taxon>Basidiomycota</taxon>
        <taxon>Agaricomycotina</taxon>
        <taxon>Agaricomycetes</taxon>
        <taxon>Agaricomycetidae</taxon>
        <taxon>Atheliales</taxon>
        <taxon>Atheliaceae</taxon>
        <taxon>Piloderma</taxon>
    </lineage>
</organism>
<dbReference type="InterPro" id="IPR007219">
    <property type="entry name" value="XnlR_reg_dom"/>
</dbReference>
<keyword evidence="6" id="KW-0539">Nucleus</keyword>
<evidence type="ECO:0000256" key="3">
    <source>
        <dbReference type="ARBA" id="ARBA00023015"/>
    </source>
</evidence>
<dbReference type="SMART" id="SM00066">
    <property type="entry name" value="GAL4"/>
    <property type="match status" value="1"/>
</dbReference>
<evidence type="ECO:0000256" key="1">
    <source>
        <dbReference type="ARBA" id="ARBA00004123"/>
    </source>
</evidence>
<name>A0A0C3FLZ9_PILCF</name>
<feature type="compositionally biased region" description="Basic and acidic residues" evidence="7">
    <location>
        <begin position="138"/>
        <end position="151"/>
    </location>
</feature>
<dbReference type="InterPro" id="IPR001138">
    <property type="entry name" value="Zn2Cys6_DnaBD"/>
</dbReference>
<dbReference type="AlphaFoldDB" id="A0A0C3FLZ9"/>
<feature type="compositionally biased region" description="Polar residues" evidence="7">
    <location>
        <begin position="28"/>
        <end position="50"/>
    </location>
</feature>
<dbReference type="PANTHER" id="PTHR31845">
    <property type="entry name" value="FINGER DOMAIN PROTEIN, PUTATIVE-RELATED"/>
    <property type="match status" value="1"/>
</dbReference>
<gene>
    <name evidence="9" type="ORF">PILCRDRAFT_822045</name>
</gene>
<dbReference type="InterPro" id="IPR036864">
    <property type="entry name" value="Zn2-C6_fun-type_DNA-bd_sf"/>
</dbReference>
<dbReference type="InterPro" id="IPR051089">
    <property type="entry name" value="prtT"/>
</dbReference>
<dbReference type="STRING" id="765440.A0A0C3FLZ9"/>
<dbReference type="GO" id="GO:0006351">
    <property type="term" value="P:DNA-templated transcription"/>
    <property type="evidence" value="ECO:0007669"/>
    <property type="project" value="InterPro"/>
</dbReference>
<dbReference type="EMBL" id="KN833002">
    <property type="protein sequence ID" value="KIM80774.1"/>
    <property type="molecule type" value="Genomic_DNA"/>
</dbReference>
<dbReference type="GO" id="GO:0000976">
    <property type="term" value="F:transcription cis-regulatory region binding"/>
    <property type="evidence" value="ECO:0007669"/>
    <property type="project" value="TreeGrafter"/>
</dbReference>
<dbReference type="OrthoDB" id="3163292at2759"/>
<evidence type="ECO:0000259" key="8">
    <source>
        <dbReference type="PROSITE" id="PS00463"/>
    </source>
</evidence>
<dbReference type="PROSITE" id="PS00463">
    <property type="entry name" value="ZN2_CY6_FUNGAL_1"/>
    <property type="match status" value="1"/>
</dbReference>
<feature type="domain" description="Zn(2)-C6 fungal-type" evidence="8">
    <location>
        <begin position="96"/>
        <end position="126"/>
    </location>
</feature>
<evidence type="ECO:0000256" key="2">
    <source>
        <dbReference type="ARBA" id="ARBA00022723"/>
    </source>
</evidence>
<keyword evidence="3" id="KW-0805">Transcription regulation</keyword>
<dbReference type="GO" id="GO:0000981">
    <property type="term" value="F:DNA-binding transcription factor activity, RNA polymerase II-specific"/>
    <property type="evidence" value="ECO:0007669"/>
    <property type="project" value="InterPro"/>
</dbReference>
<dbReference type="GO" id="GO:0008270">
    <property type="term" value="F:zinc ion binding"/>
    <property type="evidence" value="ECO:0007669"/>
    <property type="project" value="InterPro"/>
</dbReference>
<reference evidence="10" key="2">
    <citation type="submission" date="2015-01" db="EMBL/GenBank/DDBJ databases">
        <title>Evolutionary Origins and Diversification of the Mycorrhizal Mutualists.</title>
        <authorList>
            <consortium name="DOE Joint Genome Institute"/>
            <consortium name="Mycorrhizal Genomics Consortium"/>
            <person name="Kohler A."/>
            <person name="Kuo A."/>
            <person name="Nagy L.G."/>
            <person name="Floudas D."/>
            <person name="Copeland A."/>
            <person name="Barry K.W."/>
            <person name="Cichocki N."/>
            <person name="Veneault-Fourrey C."/>
            <person name="LaButti K."/>
            <person name="Lindquist E.A."/>
            <person name="Lipzen A."/>
            <person name="Lundell T."/>
            <person name="Morin E."/>
            <person name="Murat C."/>
            <person name="Riley R."/>
            <person name="Ohm R."/>
            <person name="Sun H."/>
            <person name="Tunlid A."/>
            <person name="Henrissat B."/>
            <person name="Grigoriev I.V."/>
            <person name="Hibbett D.S."/>
            <person name="Martin F."/>
        </authorList>
    </citation>
    <scope>NUCLEOTIDE SEQUENCE [LARGE SCALE GENOMIC DNA]</scope>
    <source>
        <strain evidence="10">F 1598</strain>
    </source>
</reference>
<dbReference type="SMART" id="SM00906">
    <property type="entry name" value="Fungal_trans"/>
    <property type="match status" value="1"/>
</dbReference>
<evidence type="ECO:0000256" key="6">
    <source>
        <dbReference type="ARBA" id="ARBA00023242"/>
    </source>
</evidence>
<dbReference type="Pfam" id="PF00172">
    <property type="entry name" value="Zn_clus"/>
    <property type="match status" value="1"/>
</dbReference>
<dbReference type="PANTHER" id="PTHR31845:SF19">
    <property type="entry name" value="TRANSCRIPTION FACTOR DOMAIN-CONTAINING PROTEIN"/>
    <property type="match status" value="1"/>
</dbReference>
<accession>A0A0C3FLZ9</accession>
<feature type="region of interest" description="Disordered" evidence="7">
    <location>
        <begin position="127"/>
        <end position="151"/>
    </location>
</feature>
<protein>
    <recommendedName>
        <fullName evidence="8">Zn(2)-C6 fungal-type domain-containing protein</fullName>
    </recommendedName>
</protein>
<dbReference type="Proteomes" id="UP000054166">
    <property type="component" value="Unassembled WGS sequence"/>
</dbReference>
<evidence type="ECO:0000256" key="5">
    <source>
        <dbReference type="ARBA" id="ARBA00023163"/>
    </source>
</evidence>
<reference evidence="9 10" key="1">
    <citation type="submission" date="2014-04" db="EMBL/GenBank/DDBJ databases">
        <authorList>
            <consortium name="DOE Joint Genome Institute"/>
            <person name="Kuo A."/>
            <person name="Tarkka M."/>
            <person name="Buscot F."/>
            <person name="Kohler A."/>
            <person name="Nagy L.G."/>
            <person name="Floudas D."/>
            <person name="Copeland A."/>
            <person name="Barry K.W."/>
            <person name="Cichocki N."/>
            <person name="Veneault-Fourrey C."/>
            <person name="LaButti K."/>
            <person name="Lindquist E.A."/>
            <person name="Lipzen A."/>
            <person name="Lundell T."/>
            <person name="Morin E."/>
            <person name="Murat C."/>
            <person name="Sun H."/>
            <person name="Tunlid A."/>
            <person name="Henrissat B."/>
            <person name="Grigoriev I.V."/>
            <person name="Hibbett D.S."/>
            <person name="Martin F."/>
            <person name="Nordberg H.P."/>
            <person name="Cantor M.N."/>
            <person name="Hua S.X."/>
        </authorList>
    </citation>
    <scope>NUCLEOTIDE SEQUENCE [LARGE SCALE GENOMIC DNA]</scope>
    <source>
        <strain evidence="9 10">F 1598</strain>
    </source>
</reference>
<dbReference type="Pfam" id="PF04082">
    <property type="entry name" value="Fungal_trans"/>
    <property type="match status" value="1"/>
</dbReference>
<dbReference type="CDD" id="cd00067">
    <property type="entry name" value="GAL4"/>
    <property type="match status" value="1"/>
</dbReference>
<dbReference type="GO" id="GO:0005634">
    <property type="term" value="C:nucleus"/>
    <property type="evidence" value="ECO:0007669"/>
    <property type="project" value="UniProtKB-SubCell"/>
</dbReference>